<gene>
    <name evidence="2" type="ORF">Rhe02_61480</name>
</gene>
<dbReference type="Proteomes" id="UP000612899">
    <property type="component" value="Unassembled WGS sequence"/>
</dbReference>
<keyword evidence="3" id="KW-1185">Reference proteome</keyword>
<name>A0A8J3VJI1_9ACTN</name>
<sequence length="168" mass="18290">MGELMMQDHESGQIFLQIGKPPTAPPKRRRRSRRFTILLAALAVLVVAGGGVVLWLAVNDKSLADAAQEVTESPLETAKRKCAPSSAYATVGDEGNTLILKSQGEEQPGISYSQLECFWTELDVSDALRSELGATRALDGRRSGDWGSFHASWSYHPDSGVNMTITRK</sequence>
<feature type="transmembrane region" description="Helical" evidence="1">
    <location>
        <begin position="35"/>
        <end position="58"/>
    </location>
</feature>
<dbReference type="AlphaFoldDB" id="A0A8J3VJI1"/>
<evidence type="ECO:0000256" key="1">
    <source>
        <dbReference type="SAM" id="Phobius"/>
    </source>
</evidence>
<protein>
    <submittedName>
        <fullName evidence="2">Uncharacterized protein</fullName>
    </submittedName>
</protein>
<proteinExistence type="predicted"/>
<keyword evidence="1" id="KW-0812">Transmembrane</keyword>
<organism evidence="2 3">
    <name type="scientific">Rhizocola hellebori</name>
    <dbReference type="NCBI Taxonomy" id="1392758"/>
    <lineage>
        <taxon>Bacteria</taxon>
        <taxon>Bacillati</taxon>
        <taxon>Actinomycetota</taxon>
        <taxon>Actinomycetes</taxon>
        <taxon>Micromonosporales</taxon>
        <taxon>Micromonosporaceae</taxon>
        <taxon>Rhizocola</taxon>
    </lineage>
</organism>
<dbReference type="EMBL" id="BONY01000044">
    <property type="protein sequence ID" value="GIH08081.1"/>
    <property type="molecule type" value="Genomic_DNA"/>
</dbReference>
<evidence type="ECO:0000313" key="3">
    <source>
        <dbReference type="Proteomes" id="UP000612899"/>
    </source>
</evidence>
<accession>A0A8J3VJI1</accession>
<evidence type="ECO:0000313" key="2">
    <source>
        <dbReference type="EMBL" id="GIH08081.1"/>
    </source>
</evidence>
<keyword evidence="1" id="KW-0472">Membrane</keyword>
<comment type="caution">
    <text evidence="2">The sequence shown here is derived from an EMBL/GenBank/DDBJ whole genome shotgun (WGS) entry which is preliminary data.</text>
</comment>
<keyword evidence="1" id="KW-1133">Transmembrane helix</keyword>
<reference evidence="2" key="1">
    <citation type="submission" date="2021-01" db="EMBL/GenBank/DDBJ databases">
        <title>Whole genome shotgun sequence of Rhizocola hellebori NBRC 109834.</title>
        <authorList>
            <person name="Komaki H."/>
            <person name="Tamura T."/>
        </authorList>
    </citation>
    <scope>NUCLEOTIDE SEQUENCE</scope>
    <source>
        <strain evidence="2">NBRC 109834</strain>
    </source>
</reference>